<dbReference type="AlphaFoldDB" id="A0A6C2UIF2"/>
<accession>A0A6C2UIF2</accession>
<dbReference type="Proteomes" id="UP000346198">
    <property type="component" value="Unassembled WGS sequence"/>
</dbReference>
<dbReference type="GO" id="GO:0043565">
    <property type="term" value="F:sequence-specific DNA binding"/>
    <property type="evidence" value="ECO:0007669"/>
    <property type="project" value="TreeGrafter"/>
</dbReference>
<evidence type="ECO:0000313" key="2">
    <source>
        <dbReference type="EMBL" id="VGO18986.1"/>
    </source>
</evidence>
<protein>
    <recommendedName>
        <fullName evidence="1">Transposase IS200-like domain-containing protein</fullName>
    </recommendedName>
</protein>
<reference evidence="2 3" key="1">
    <citation type="submission" date="2019-04" db="EMBL/GenBank/DDBJ databases">
        <authorList>
            <person name="Van Vliet M D."/>
        </authorList>
    </citation>
    <scope>NUCLEOTIDE SEQUENCE [LARGE SCALE GENOMIC DNA]</scope>
    <source>
        <strain evidence="2 3">F21</strain>
    </source>
</reference>
<organism evidence="2 3">
    <name type="scientific">Pontiella sulfatireligans</name>
    <dbReference type="NCBI Taxonomy" id="2750658"/>
    <lineage>
        <taxon>Bacteria</taxon>
        <taxon>Pseudomonadati</taxon>
        <taxon>Kiritimatiellota</taxon>
        <taxon>Kiritimatiellia</taxon>
        <taxon>Kiritimatiellales</taxon>
        <taxon>Pontiellaceae</taxon>
        <taxon>Pontiella</taxon>
    </lineage>
</organism>
<dbReference type="GO" id="GO:0004803">
    <property type="term" value="F:transposase activity"/>
    <property type="evidence" value="ECO:0007669"/>
    <property type="project" value="InterPro"/>
</dbReference>
<gene>
    <name evidence="2" type="ORF">SCARR_01040</name>
</gene>
<sequence>MNQYNPELHHRRSIRLKGHDYAGGGVYFVTLCAHREAGNIFATEMAKQIVAERLRITEEKVPDARWKEWVIMPDHFHALIQMDGGGLRLGDIIGGFKSAVSRELRRAASGASGTEKEAKGATRMSPVRRGEVGLASFSGRIWHRNYYEMIVRSAEAEQKIAEYIRMNPWKCVQSFSNGLRGMGNPALWNAEKLGVLCSRNAPRIGRMPEAAVYFGGWHSPKEKEMFDWLLEQKKRVIACPAWGIEGAASMPSVLEALEQNRLLILEMRNKDGDLAAAEQRNRFVIEHADEIFVPHTTPGGMLERLLKECRK</sequence>
<evidence type="ECO:0000313" key="3">
    <source>
        <dbReference type="Proteomes" id="UP000346198"/>
    </source>
</evidence>
<evidence type="ECO:0000259" key="1">
    <source>
        <dbReference type="SMART" id="SM01321"/>
    </source>
</evidence>
<proteinExistence type="predicted"/>
<dbReference type="Gene3D" id="3.30.70.1290">
    <property type="entry name" value="Transposase IS200-like"/>
    <property type="match status" value="1"/>
</dbReference>
<dbReference type="PANTHER" id="PTHR36966">
    <property type="entry name" value="REP-ASSOCIATED TYROSINE TRANSPOSASE"/>
    <property type="match status" value="1"/>
</dbReference>
<dbReference type="GO" id="GO:0006313">
    <property type="term" value="P:DNA transposition"/>
    <property type="evidence" value="ECO:0007669"/>
    <property type="project" value="InterPro"/>
</dbReference>
<dbReference type="InterPro" id="IPR036515">
    <property type="entry name" value="Transposase_17_sf"/>
</dbReference>
<dbReference type="PANTHER" id="PTHR36966:SF1">
    <property type="entry name" value="REP-ASSOCIATED TYROSINE TRANSPOSASE"/>
    <property type="match status" value="1"/>
</dbReference>
<dbReference type="EMBL" id="CAAHFH010000001">
    <property type="protein sequence ID" value="VGO18986.1"/>
    <property type="molecule type" value="Genomic_DNA"/>
</dbReference>
<dbReference type="SUPFAM" id="SSF143422">
    <property type="entry name" value="Transposase IS200-like"/>
    <property type="match status" value="1"/>
</dbReference>
<feature type="domain" description="Transposase IS200-like" evidence="1">
    <location>
        <begin position="22"/>
        <end position="167"/>
    </location>
</feature>
<dbReference type="InterPro" id="IPR052715">
    <property type="entry name" value="RAYT_transposase"/>
</dbReference>
<dbReference type="SMART" id="SM01321">
    <property type="entry name" value="Y1_Tnp"/>
    <property type="match status" value="1"/>
</dbReference>
<name>A0A6C2UIF2_9BACT</name>
<keyword evidence="3" id="KW-1185">Reference proteome</keyword>
<dbReference type="InterPro" id="IPR002686">
    <property type="entry name" value="Transposase_17"/>
</dbReference>